<dbReference type="AlphaFoldDB" id="A0A1H5HD20"/>
<dbReference type="Proteomes" id="UP000182375">
    <property type="component" value="Unassembled WGS sequence"/>
</dbReference>
<sequence length="228" mass="24615">MIRCPVGSGEEAELSVTGVWVIGALADEKIKDLLRTAVRAHPPKPVAAQAGVLEGLAWWRSKAAESLFVMSRTAPDSWVAAEDASRLSEFIDGCYDDSDPVEALRDAVMDQFPPEGDEGLFTAVARKASPFSALAYALGPDAVLRLPGWFGDFLLDAEQVRARLPAAEEALTLTGARRQHAVERIRAWMTGLGDAPDHDADELIDGPLRVLRHAARSGQGAAGQVRWY</sequence>
<protein>
    <submittedName>
        <fullName evidence="1">Uncharacterized protein</fullName>
    </submittedName>
</protein>
<proteinExistence type="predicted"/>
<accession>A0A1H5HD20</accession>
<evidence type="ECO:0000313" key="1">
    <source>
        <dbReference type="EMBL" id="SEE25892.1"/>
    </source>
</evidence>
<name>A0A1H5HD20_9ACTN</name>
<gene>
    <name evidence="1" type="ORF">SAMN04490357_7448</name>
</gene>
<organism evidence="1 2">
    <name type="scientific">Streptomyces misionensis</name>
    <dbReference type="NCBI Taxonomy" id="67331"/>
    <lineage>
        <taxon>Bacteria</taxon>
        <taxon>Bacillati</taxon>
        <taxon>Actinomycetota</taxon>
        <taxon>Actinomycetes</taxon>
        <taxon>Kitasatosporales</taxon>
        <taxon>Streptomycetaceae</taxon>
        <taxon>Streptomyces</taxon>
    </lineage>
</organism>
<dbReference type="EMBL" id="FNTD01000004">
    <property type="protein sequence ID" value="SEE25892.1"/>
    <property type="molecule type" value="Genomic_DNA"/>
</dbReference>
<evidence type="ECO:0000313" key="2">
    <source>
        <dbReference type="Proteomes" id="UP000182375"/>
    </source>
</evidence>
<dbReference type="STRING" id="67331.SAMN04490357_7448"/>
<reference evidence="1 2" key="1">
    <citation type="submission" date="2016-10" db="EMBL/GenBank/DDBJ databases">
        <authorList>
            <person name="de Groot N.N."/>
        </authorList>
    </citation>
    <scope>NUCLEOTIDE SEQUENCE [LARGE SCALE GENOMIC DNA]</scope>
    <source>
        <strain evidence="1 2">DSM 40306</strain>
    </source>
</reference>